<dbReference type="InterPro" id="IPR002893">
    <property type="entry name" value="Znf_MYND"/>
</dbReference>
<feature type="domain" description="MYND-type" evidence="8">
    <location>
        <begin position="284"/>
        <end position="325"/>
    </location>
</feature>
<gene>
    <name evidence="9" type="ORF">C8R41DRAFT_865021</name>
</gene>
<evidence type="ECO:0000256" key="7">
    <source>
        <dbReference type="PROSITE-ProRule" id="PRU00134"/>
    </source>
</evidence>
<sequence length="492" mass="54657">MMDREELKLYTGPYTGGLTMTSEMLSILKQPVKYLHSRQDGGQKLRELYQDEATNWSARKLSMFGLACYFGELEAVISQQMVQSGQAPSLSSHETPFHWDYVSIVIFGAQRSSHGPSLKHLETLEFLLSRGASPNSIDIVGFTALQHACTIQTTNEPPKYDPQQPMDAATYARLVQIPHTPQTSKMTPLLRTLIKHGANVDHQNRYGEVAMFLAFPTNNVDFIDILLEHGASLDIPEADGLTPRNTFIRYGPQVTSCVTKWIRKREGINAPREGGQKRCGWIGCGKPGGEKDGKSTLMICSRCQVERYCSAQCQKKAWAEHKKVCKPFDTSTTIVLIPNYDEIGSLQSTANFARSVFGYDQHLPPPKNTNRARVPRTKPGKSNIKNSIVKVQIAMKPTAMYGMTFDSNSFDPHGNLLIYTKNRDLVCTIRRKDQLGGVSAPGVGAGERAFDKLVQTIMTKGIGGAKGYFSAVLKSKKELVIKVEDMLAEQPF</sequence>
<dbReference type="SUPFAM" id="SSF144232">
    <property type="entry name" value="HIT/MYND zinc finger-like"/>
    <property type="match status" value="1"/>
</dbReference>
<evidence type="ECO:0000256" key="3">
    <source>
        <dbReference type="ARBA" id="ARBA00022771"/>
    </source>
</evidence>
<name>A0ABQ8VPK8_9AGAR</name>
<dbReference type="InterPro" id="IPR002110">
    <property type="entry name" value="Ankyrin_rpt"/>
</dbReference>
<comment type="caution">
    <text evidence="9">The sequence shown here is derived from an EMBL/GenBank/DDBJ whole genome shotgun (WGS) entry which is preliminary data.</text>
</comment>
<keyword evidence="1" id="KW-0479">Metal-binding</keyword>
<dbReference type="SUPFAM" id="SSF48403">
    <property type="entry name" value="Ankyrin repeat"/>
    <property type="match status" value="1"/>
</dbReference>
<dbReference type="PROSITE" id="PS50088">
    <property type="entry name" value="ANK_REPEAT"/>
    <property type="match status" value="1"/>
</dbReference>
<evidence type="ECO:0000256" key="5">
    <source>
        <dbReference type="ARBA" id="ARBA00023043"/>
    </source>
</evidence>
<organism evidence="9 10">
    <name type="scientific">Lentinula lateritia</name>
    <dbReference type="NCBI Taxonomy" id="40482"/>
    <lineage>
        <taxon>Eukaryota</taxon>
        <taxon>Fungi</taxon>
        <taxon>Dikarya</taxon>
        <taxon>Basidiomycota</taxon>
        <taxon>Agaricomycotina</taxon>
        <taxon>Agaricomycetes</taxon>
        <taxon>Agaricomycetidae</taxon>
        <taxon>Agaricales</taxon>
        <taxon>Marasmiineae</taxon>
        <taxon>Omphalotaceae</taxon>
        <taxon>Lentinula</taxon>
    </lineage>
</organism>
<evidence type="ECO:0000256" key="6">
    <source>
        <dbReference type="PROSITE-ProRule" id="PRU00023"/>
    </source>
</evidence>
<dbReference type="Gene3D" id="1.25.40.20">
    <property type="entry name" value="Ankyrin repeat-containing domain"/>
    <property type="match status" value="1"/>
</dbReference>
<evidence type="ECO:0000259" key="8">
    <source>
        <dbReference type="PROSITE" id="PS50865"/>
    </source>
</evidence>
<dbReference type="PROSITE" id="PS50865">
    <property type="entry name" value="ZF_MYND_2"/>
    <property type="match status" value="1"/>
</dbReference>
<dbReference type="InterPro" id="IPR036770">
    <property type="entry name" value="Ankyrin_rpt-contain_sf"/>
</dbReference>
<evidence type="ECO:0000256" key="4">
    <source>
        <dbReference type="ARBA" id="ARBA00022833"/>
    </source>
</evidence>
<evidence type="ECO:0000256" key="2">
    <source>
        <dbReference type="ARBA" id="ARBA00022737"/>
    </source>
</evidence>
<keyword evidence="10" id="KW-1185">Reference proteome</keyword>
<dbReference type="PANTHER" id="PTHR24171">
    <property type="entry name" value="ANKYRIN REPEAT DOMAIN-CONTAINING PROTEIN 39-RELATED"/>
    <property type="match status" value="1"/>
</dbReference>
<keyword evidence="2" id="KW-0677">Repeat</keyword>
<keyword evidence="5 6" id="KW-0040">ANK repeat</keyword>
<evidence type="ECO:0000313" key="10">
    <source>
        <dbReference type="Proteomes" id="UP001150217"/>
    </source>
</evidence>
<proteinExistence type="predicted"/>
<evidence type="ECO:0000313" key="9">
    <source>
        <dbReference type="EMBL" id="KAJ4498226.1"/>
    </source>
</evidence>
<dbReference type="EMBL" id="JANVFT010000017">
    <property type="protein sequence ID" value="KAJ4498226.1"/>
    <property type="molecule type" value="Genomic_DNA"/>
</dbReference>
<feature type="repeat" description="ANK" evidence="6">
    <location>
        <begin position="206"/>
        <end position="238"/>
    </location>
</feature>
<dbReference type="Proteomes" id="UP001150217">
    <property type="component" value="Unassembled WGS sequence"/>
</dbReference>
<reference evidence="9" key="1">
    <citation type="submission" date="2022-08" db="EMBL/GenBank/DDBJ databases">
        <title>A Global Phylogenomic Analysis of the Shiitake Genus Lentinula.</title>
        <authorList>
            <consortium name="DOE Joint Genome Institute"/>
            <person name="Sierra-Patev S."/>
            <person name="Min B."/>
            <person name="Naranjo-Ortiz M."/>
            <person name="Looney B."/>
            <person name="Konkel Z."/>
            <person name="Slot J.C."/>
            <person name="Sakamoto Y."/>
            <person name="Steenwyk J.L."/>
            <person name="Rokas A."/>
            <person name="Carro J."/>
            <person name="Camarero S."/>
            <person name="Ferreira P."/>
            <person name="Molpeceres G."/>
            <person name="Ruiz-Duenas F.J."/>
            <person name="Serrano A."/>
            <person name="Henrissat B."/>
            <person name="Drula E."/>
            <person name="Hughes K.W."/>
            <person name="Mata J.L."/>
            <person name="Ishikawa N.K."/>
            <person name="Vargas-Isla R."/>
            <person name="Ushijima S."/>
            <person name="Smith C.A."/>
            <person name="Ahrendt S."/>
            <person name="Andreopoulos W."/>
            <person name="He G."/>
            <person name="Labutti K."/>
            <person name="Lipzen A."/>
            <person name="Ng V."/>
            <person name="Riley R."/>
            <person name="Sandor L."/>
            <person name="Barry K."/>
            <person name="Martinez A.T."/>
            <person name="Xiao Y."/>
            <person name="Gibbons J.G."/>
            <person name="Terashima K."/>
            <person name="Grigoriev I.V."/>
            <person name="Hibbett D.S."/>
        </authorList>
    </citation>
    <scope>NUCLEOTIDE SEQUENCE</scope>
    <source>
        <strain evidence="9">RHP3577 ss4</strain>
    </source>
</reference>
<dbReference type="Pfam" id="PF01753">
    <property type="entry name" value="zf-MYND"/>
    <property type="match status" value="1"/>
</dbReference>
<dbReference type="PANTHER" id="PTHR24171:SF9">
    <property type="entry name" value="ANKYRIN REPEAT DOMAIN-CONTAINING PROTEIN 39"/>
    <property type="match status" value="1"/>
</dbReference>
<keyword evidence="4" id="KW-0862">Zinc</keyword>
<accession>A0ABQ8VPK8</accession>
<protein>
    <recommendedName>
        <fullName evidence="8">MYND-type domain-containing protein</fullName>
    </recommendedName>
</protein>
<keyword evidence="3 7" id="KW-0863">Zinc-finger</keyword>
<evidence type="ECO:0000256" key="1">
    <source>
        <dbReference type="ARBA" id="ARBA00022723"/>
    </source>
</evidence>
<dbReference type="Gene3D" id="6.10.140.2220">
    <property type="match status" value="1"/>
</dbReference>